<evidence type="ECO:0000256" key="1">
    <source>
        <dbReference type="SAM" id="MobiDB-lite"/>
    </source>
</evidence>
<evidence type="ECO:0000313" key="2">
    <source>
        <dbReference type="EMBL" id="KAH3786592.1"/>
    </source>
</evidence>
<dbReference type="Proteomes" id="UP000828390">
    <property type="component" value="Unassembled WGS sequence"/>
</dbReference>
<feature type="region of interest" description="Disordered" evidence="1">
    <location>
        <begin position="24"/>
        <end position="60"/>
    </location>
</feature>
<organism evidence="2 3">
    <name type="scientific">Dreissena polymorpha</name>
    <name type="common">Zebra mussel</name>
    <name type="synonym">Mytilus polymorpha</name>
    <dbReference type="NCBI Taxonomy" id="45954"/>
    <lineage>
        <taxon>Eukaryota</taxon>
        <taxon>Metazoa</taxon>
        <taxon>Spiralia</taxon>
        <taxon>Lophotrochozoa</taxon>
        <taxon>Mollusca</taxon>
        <taxon>Bivalvia</taxon>
        <taxon>Autobranchia</taxon>
        <taxon>Heteroconchia</taxon>
        <taxon>Euheterodonta</taxon>
        <taxon>Imparidentia</taxon>
        <taxon>Neoheterodontei</taxon>
        <taxon>Myida</taxon>
        <taxon>Dreissenoidea</taxon>
        <taxon>Dreissenidae</taxon>
        <taxon>Dreissena</taxon>
    </lineage>
</organism>
<proteinExistence type="predicted"/>
<dbReference type="AlphaFoldDB" id="A0A9D4IVV8"/>
<accession>A0A9D4IVV8</accession>
<evidence type="ECO:0000313" key="3">
    <source>
        <dbReference type="Proteomes" id="UP000828390"/>
    </source>
</evidence>
<sequence length="60" mass="7193">MKEPKTIDQDRDLLETYQSLREEVKGARVRSVETTARRLRNRSKTSRVWPGYKNKSRKEN</sequence>
<keyword evidence="3" id="KW-1185">Reference proteome</keyword>
<gene>
    <name evidence="2" type="ORF">DPMN_164699</name>
</gene>
<reference evidence="2" key="1">
    <citation type="journal article" date="2019" name="bioRxiv">
        <title>The Genome of the Zebra Mussel, Dreissena polymorpha: A Resource for Invasive Species Research.</title>
        <authorList>
            <person name="McCartney M.A."/>
            <person name="Auch B."/>
            <person name="Kono T."/>
            <person name="Mallez S."/>
            <person name="Zhang Y."/>
            <person name="Obille A."/>
            <person name="Becker A."/>
            <person name="Abrahante J.E."/>
            <person name="Garbe J."/>
            <person name="Badalamenti J.P."/>
            <person name="Herman A."/>
            <person name="Mangelson H."/>
            <person name="Liachko I."/>
            <person name="Sullivan S."/>
            <person name="Sone E.D."/>
            <person name="Koren S."/>
            <person name="Silverstein K.A.T."/>
            <person name="Beckman K.B."/>
            <person name="Gohl D.M."/>
        </authorList>
    </citation>
    <scope>NUCLEOTIDE SEQUENCE</scope>
    <source>
        <strain evidence="2">Duluth1</strain>
        <tissue evidence="2">Whole animal</tissue>
    </source>
</reference>
<comment type="caution">
    <text evidence="2">The sequence shown here is derived from an EMBL/GenBank/DDBJ whole genome shotgun (WGS) entry which is preliminary data.</text>
</comment>
<protein>
    <submittedName>
        <fullName evidence="2">Uncharacterized protein</fullName>
    </submittedName>
</protein>
<dbReference type="EMBL" id="JAIWYP010000008">
    <property type="protein sequence ID" value="KAH3786592.1"/>
    <property type="molecule type" value="Genomic_DNA"/>
</dbReference>
<name>A0A9D4IVV8_DREPO</name>
<reference evidence="2" key="2">
    <citation type="submission" date="2020-11" db="EMBL/GenBank/DDBJ databases">
        <authorList>
            <person name="McCartney M.A."/>
            <person name="Auch B."/>
            <person name="Kono T."/>
            <person name="Mallez S."/>
            <person name="Becker A."/>
            <person name="Gohl D.M."/>
            <person name="Silverstein K.A.T."/>
            <person name="Koren S."/>
            <person name="Bechman K.B."/>
            <person name="Herman A."/>
            <person name="Abrahante J.E."/>
            <person name="Garbe J."/>
        </authorList>
    </citation>
    <scope>NUCLEOTIDE SEQUENCE</scope>
    <source>
        <strain evidence="2">Duluth1</strain>
        <tissue evidence="2">Whole animal</tissue>
    </source>
</reference>